<dbReference type="RefSeq" id="WP_142980827.1">
    <property type="nucleotide sequence ID" value="NZ_RKLU01000016.1"/>
</dbReference>
<keyword evidence="2" id="KW-0472">Membrane</keyword>
<keyword evidence="4" id="KW-1185">Reference proteome</keyword>
<accession>A0A8J8P6H2</accession>
<feature type="transmembrane region" description="Helical" evidence="2">
    <location>
        <begin position="29"/>
        <end position="51"/>
    </location>
</feature>
<comment type="caution">
    <text evidence="3">The sequence shown here is derived from an EMBL/GenBank/DDBJ whole genome shotgun (WGS) entry which is preliminary data.</text>
</comment>
<keyword evidence="2" id="KW-0812">Transmembrane</keyword>
<dbReference type="OrthoDB" id="304630at2157"/>
<protein>
    <submittedName>
        <fullName evidence="3">Uncharacterized protein</fullName>
    </submittedName>
</protein>
<evidence type="ECO:0000256" key="1">
    <source>
        <dbReference type="SAM" id="MobiDB-lite"/>
    </source>
</evidence>
<gene>
    <name evidence="3" type="ORF">EGH24_14605</name>
</gene>
<dbReference type="Proteomes" id="UP000705823">
    <property type="component" value="Unassembled WGS sequence"/>
</dbReference>
<feature type="region of interest" description="Disordered" evidence="1">
    <location>
        <begin position="88"/>
        <end position="148"/>
    </location>
</feature>
<feature type="compositionally biased region" description="Polar residues" evidence="1">
    <location>
        <begin position="113"/>
        <end position="137"/>
    </location>
</feature>
<evidence type="ECO:0000313" key="4">
    <source>
        <dbReference type="Proteomes" id="UP000705823"/>
    </source>
</evidence>
<evidence type="ECO:0000256" key="2">
    <source>
        <dbReference type="SAM" id="Phobius"/>
    </source>
</evidence>
<sequence length="148" mass="15775">MGAENEGNATSHTEADQQKYPFGLSSPQFAVLVVLVVLVGLIGPGLLVYTLEQANLSAVADLVWIVGYGTTIFVVWFIWLRPLDFGGSSAQDTSLTEESERSKPETEGADGEITSSDSTESTAQDSMVTSENGAQESTQEHPESSDSK</sequence>
<dbReference type="InterPro" id="IPR058309">
    <property type="entry name" value="DUF7996"/>
</dbReference>
<organism evidence="3 4">
    <name type="scientific">Halonotius terrestris</name>
    <dbReference type="NCBI Taxonomy" id="2487750"/>
    <lineage>
        <taxon>Archaea</taxon>
        <taxon>Methanobacteriati</taxon>
        <taxon>Methanobacteriota</taxon>
        <taxon>Stenosarchaea group</taxon>
        <taxon>Halobacteria</taxon>
        <taxon>Halobacteriales</taxon>
        <taxon>Haloferacaceae</taxon>
        <taxon>Halonotius</taxon>
    </lineage>
</organism>
<dbReference type="EMBL" id="RKLU01000016">
    <property type="protein sequence ID" value="TQQ78440.1"/>
    <property type="molecule type" value="Genomic_DNA"/>
</dbReference>
<name>A0A8J8P6H2_9EURY</name>
<feature type="compositionally biased region" description="Basic and acidic residues" evidence="1">
    <location>
        <begin position="138"/>
        <end position="148"/>
    </location>
</feature>
<keyword evidence="2" id="KW-1133">Transmembrane helix</keyword>
<feature type="transmembrane region" description="Helical" evidence="2">
    <location>
        <begin position="58"/>
        <end position="79"/>
    </location>
</feature>
<reference evidence="3" key="1">
    <citation type="submission" date="2019-02" db="EMBL/GenBank/DDBJ databases">
        <title>Halonotius sp. a new haloarchaeum isolated from saline soil.</title>
        <authorList>
            <person name="Duran-Viseras A."/>
            <person name="Sanchez-Porro C."/>
            <person name="Ventosa A."/>
        </authorList>
    </citation>
    <scope>NUCLEOTIDE SEQUENCE</scope>
    <source>
        <strain evidence="3">F15B</strain>
    </source>
</reference>
<proteinExistence type="predicted"/>
<dbReference type="AlphaFoldDB" id="A0A8J8P6H2"/>
<evidence type="ECO:0000313" key="3">
    <source>
        <dbReference type="EMBL" id="TQQ78440.1"/>
    </source>
</evidence>
<dbReference type="Pfam" id="PF25959">
    <property type="entry name" value="DUF7996"/>
    <property type="match status" value="1"/>
</dbReference>